<dbReference type="Pfam" id="PF12831">
    <property type="entry name" value="FAD_oxidored"/>
    <property type="match status" value="1"/>
</dbReference>
<dbReference type="GO" id="GO:0051539">
    <property type="term" value="F:4 iron, 4 sulfur cluster binding"/>
    <property type="evidence" value="ECO:0007669"/>
    <property type="project" value="UniProtKB-KW"/>
</dbReference>
<keyword evidence="5" id="KW-0411">Iron-sulfur</keyword>
<dbReference type="Gene3D" id="3.50.50.60">
    <property type="entry name" value="FAD/NAD(P)-binding domain"/>
    <property type="match status" value="1"/>
</dbReference>
<dbReference type="Proteomes" id="UP000029500">
    <property type="component" value="Chromosome"/>
</dbReference>
<protein>
    <submittedName>
        <fullName evidence="6">FAD-dependent oxidoreductase</fullName>
    </submittedName>
</protein>
<dbReference type="PANTHER" id="PTHR43498:SF1">
    <property type="entry name" value="COB--COM HETERODISULFIDE REDUCTASE IRON-SULFUR SUBUNIT A"/>
    <property type="match status" value="1"/>
</dbReference>
<evidence type="ECO:0000256" key="5">
    <source>
        <dbReference type="ARBA" id="ARBA00023014"/>
    </source>
</evidence>
<keyword evidence="2" id="KW-0479">Metal-binding</keyword>
<dbReference type="PRINTS" id="PR00368">
    <property type="entry name" value="FADPNR"/>
</dbReference>
<dbReference type="STRING" id="189425.PGRAT_09455"/>
<dbReference type="HOGENOM" id="CLU_045820_0_0_9"/>
<evidence type="ECO:0000256" key="2">
    <source>
        <dbReference type="ARBA" id="ARBA00022723"/>
    </source>
</evidence>
<evidence type="ECO:0000256" key="1">
    <source>
        <dbReference type="ARBA" id="ARBA00022485"/>
    </source>
</evidence>
<dbReference type="EMBL" id="CP009287">
    <property type="protein sequence ID" value="AIQ67829.1"/>
    <property type="molecule type" value="Genomic_DNA"/>
</dbReference>
<dbReference type="KEGG" id="pgm:PGRAT_09455"/>
<dbReference type="eggNOG" id="COG0644">
    <property type="taxonomic scope" value="Bacteria"/>
</dbReference>
<sequence length="451" mass="48422">MKTITIPADQIPVSREVEVLVAGGGPAGIAAAIAAARNGASVLIVEQRGYLGGMGTAALVPAFCPYTDHEKPVVRGIGLELLETMKQACGPDYMSRYGEQLDWVPIDAEVLKRVYEAKVLDSGADVLYHTIVSQVVMGAGGSRVDGVVIVNKSGRSYIGCRYVIDATGDADIAAMSGAAFQKGGKQGELQPGTLCYVLSDVSYSRFNEYLERTGDTGQIPALVQKAQAAGDLPHGRKEVSGFSWISDSLVGVNFGHIFGIDGTRAEDLTRGAIEGRQGIKVQLDFLRKYVPGFEQAHLVTSGEQIGIRETRRIVGDYTLVKEDFMSMKSFPDDIARNSYFIDVHLADSQSQMDIQHLPSGRSHGVPYRALLPAGVDNLWVAGRAASSDRVVQGSLRVMPNCFAMGQAAGTAAYLASTSSMTSREVPIRELQNLLVRQKAWLGEEVHAALNI</sequence>
<accession>A0A089NFQ3</accession>
<keyword evidence="7" id="KW-1185">Reference proteome</keyword>
<dbReference type="InterPro" id="IPR039650">
    <property type="entry name" value="HdrA-like"/>
</dbReference>
<dbReference type="PANTHER" id="PTHR43498">
    <property type="entry name" value="FERREDOXIN:COB-COM HETERODISULFIDE REDUCTASE SUBUNIT A"/>
    <property type="match status" value="1"/>
</dbReference>
<dbReference type="GO" id="GO:0046872">
    <property type="term" value="F:metal ion binding"/>
    <property type="evidence" value="ECO:0007669"/>
    <property type="project" value="UniProtKB-KW"/>
</dbReference>
<evidence type="ECO:0000313" key="7">
    <source>
        <dbReference type="Proteomes" id="UP000029500"/>
    </source>
</evidence>
<evidence type="ECO:0000256" key="4">
    <source>
        <dbReference type="ARBA" id="ARBA00023004"/>
    </source>
</evidence>
<evidence type="ECO:0000256" key="3">
    <source>
        <dbReference type="ARBA" id="ARBA00023002"/>
    </source>
</evidence>
<organism evidence="6 7">
    <name type="scientific">Paenibacillus graminis</name>
    <dbReference type="NCBI Taxonomy" id="189425"/>
    <lineage>
        <taxon>Bacteria</taxon>
        <taxon>Bacillati</taxon>
        <taxon>Bacillota</taxon>
        <taxon>Bacilli</taxon>
        <taxon>Bacillales</taxon>
        <taxon>Paenibacillaceae</taxon>
        <taxon>Paenibacillus</taxon>
    </lineage>
</organism>
<dbReference type="RefSeq" id="WP_025708299.1">
    <property type="nucleotide sequence ID" value="NZ_CP009287.1"/>
</dbReference>
<gene>
    <name evidence="6" type="ORF">PGRAT_09455</name>
</gene>
<reference evidence="6 7" key="1">
    <citation type="submission" date="2014-08" db="EMBL/GenBank/DDBJ databases">
        <title>Comparative genomics of the Paenibacillus odorifer group.</title>
        <authorList>
            <person name="den Bakker H.C."/>
            <person name="Tsai Y.-C."/>
            <person name="Martin N."/>
            <person name="Korlach J."/>
            <person name="Wiedmann M."/>
        </authorList>
    </citation>
    <scope>NUCLEOTIDE SEQUENCE [LARGE SCALE GENOMIC DNA]</scope>
    <source>
        <strain evidence="6 7">DSM 15220</strain>
    </source>
</reference>
<proteinExistence type="predicted"/>
<dbReference type="GO" id="GO:0016491">
    <property type="term" value="F:oxidoreductase activity"/>
    <property type="evidence" value="ECO:0007669"/>
    <property type="project" value="UniProtKB-KW"/>
</dbReference>
<keyword evidence="1" id="KW-0004">4Fe-4S</keyword>
<dbReference type="PRINTS" id="PR00469">
    <property type="entry name" value="PNDRDTASEII"/>
</dbReference>
<name>A0A089NFQ3_9BACL</name>
<dbReference type="SUPFAM" id="SSF51905">
    <property type="entry name" value="FAD/NAD(P)-binding domain"/>
    <property type="match status" value="1"/>
</dbReference>
<keyword evidence="4" id="KW-0408">Iron</keyword>
<dbReference type="OrthoDB" id="9777740at2"/>
<dbReference type="AlphaFoldDB" id="A0A089NFQ3"/>
<dbReference type="InterPro" id="IPR036188">
    <property type="entry name" value="FAD/NAD-bd_sf"/>
</dbReference>
<evidence type="ECO:0000313" key="6">
    <source>
        <dbReference type="EMBL" id="AIQ67829.1"/>
    </source>
</evidence>
<keyword evidence="3" id="KW-0560">Oxidoreductase</keyword>